<protein>
    <submittedName>
        <fullName evidence="2">Uncharacterized protein</fullName>
    </submittedName>
</protein>
<reference evidence="2 3" key="1">
    <citation type="submission" date="2020-06" db="EMBL/GenBank/DDBJ databases">
        <title>Transcriptomic and genomic resources for Thalictrum thalictroides and T. hernandezii: Facilitating candidate gene discovery in an emerging model plant lineage.</title>
        <authorList>
            <person name="Arias T."/>
            <person name="Riano-Pachon D.M."/>
            <person name="Di Stilio V.S."/>
        </authorList>
    </citation>
    <scope>NUCLEOTIDE SEQUENCE [LARGE SCALE GENOMIC DNA]</scope>
    <source>
        <strain evidence="3">cv. WT478/WT964</strain>
        <tissue evidence="2">Leaves</tissue>
    </source>
</reference>
<gene>
    <name evidence="2" type="ORF">FRX31_006226</name>
</gene>
<proteinExistence type="predicted"/>
<dbReference type="AlphaFoldDB" id="A0A7J6X558"/>
<accession>A0A7J6X558</accession>
<evidence type="ECO:0000256" key="1">
    <source>
        <dbReference type="SAM" id="MobiDB-lite"/>
    </source>
</evidence>
<dbReference type="EMBL" id="JABWDY010005744">
    <property type="protein sequence ID" value="KAF5204187.1"/>
    <property type="molecule type" value="Genomic_DNA"/>
</dbReference>
<feature type="region of interest" description="Disordered" evidence="1">
    <location>
        <begin position="1"/>
        <end position="30"/>
    </location>
</feature>
<comment type="caution">
    <text evidence="2">The sequence shown here is derived from an EMBL/GenBank/DDBJ whole genome shotgun (WGS) entry which is preliminary data.</text>
</comment>
<sequence length="106" mass="11377">MGPPKKSTTEKSKSAATASGKRPLEGKEKLPIAGKNLVSLIPNEPDFSDMFGSGRIEVPETVSRKRKDTGVSNAIVGSMPVADKAIEIADQRQKRRVTSSEVPVEE</sequence>
<name>A0A7J6X558_THATH</name>
<organism evidence="2 3">
    <name type="scientific">Thalictrum thalictroides</name>
    <name type="common">Rue-anemone</name>
    <name type="synonym">Anemone thalictroides</name>
    <dbReference type="NCBI Taxonomy" id="46969"/>
    <lineage>
        <taxon>Eukaryota</taxon>
        <taxon>Viridiplantae</taxon>
        <taxon>Streptophyta</taxon>
        <taxon>Embryophyta</taxon>
        <taxon>Tracheophyta</taxon>
        <taxon>Spermatophyta</taxon>
        <taxon>Magnoliopsida</taxon>
        <taxon>Ranunculales</taxon>
        <taxon>Ranunculaceae</taxon>
        <taxon>Thalictroideae</taxon>
        <taxon>Thalictrum</taxon>
    </lineage>
</organism>
<dbReference type="Proteomes" id="UP000554482">
    <property type="component" value="Unassembled WGS sequence"/>
</dbReference>
<feature type="non-terminal residue" evidence="2">
    <location>
        <position position="106"/>
    </location>
</feature>
<evidence type="ECO:0000313" key="2">
    <source>
        <dbReference type="EMBL" id="KAF5204187.1"/>
    </source>
</evidence>
<keyword evidence="3" id="KW-1185">Reference proteome</keyword>
<evidence type="ECO:0000313" key="3">
    <source>
        <dbReference type="Proteomes" id="UP000554482"/>
    </source>
</evidence>